<evidence type="ECO:0000313" key="10">
    <source>
        <dbReference type="Proteomes" id="UP000800235"/>
    </source>
</evidence>
<name>A0A9P4NUW6_9PEZI</name>
<dbReference type="InterPro" id="IPR051572">
    <property type="entry name" value="VTC_Complex_Subunit"/>
</dbReference>
<dbReference type="AlphaFoldDB" id="A0A9P4NUW6"/>
<evidence type="ECO:0000256" key="1">
    <source>
        <dbReference type="ARBA" id="ARBA00004128"/>
    </source>
</evidence>
<keyword evidence="5 7" id="KW-0472">Membrane</keyword>
<gene>
    <name evidence="9" type="ORF">EJ08DRAFT_686941</name>
</gene>
<keyword evidence="4 7" id="KW-1133">Transmembrane helix</keyword>
<dbReference type="CDD" id="cd14480">
    <property type="entry name" value="SPX_VTC2_like"/>
    <property type="match status" value="1"/>
</dbReference>
<feature type="region of interest" description="Disordered" evidence="6">
    <location>
        <begin position="33"/>
        <end position="53"/>
    </location>
</feature>
<evidence type="ECO:0000256" key="6">
    <source>
        <dbReference type="SAM" id="MobiDB-lite"/>
    </source>
</evidence>
<dbReference type="PANTHER" id="PTHR46140">
    <property type="entry name" value="VACUOLAR TRANSPORTER CHAPERONE 1-RELATED"/>
    <property type="match status" value="1"/>
</dbReference>
<sequence>MRFGRTLKNNTYPPWKEEYIEYDKLKKLLRESSSAVGSSTGSQDDDEWTEDDESAFVEELVNVQLEKVAAFQSKTLKRLDEETSECEQKLEPLGVGIESGKDGAEVKQDDKPKVGDEEKKQILEDVLKKLDSITKETNELERYSRINYSGFLKACKKHDRKRGNSYRVRPLMQVRLAALPFYSEDYTPMLYRLSAMYSFVRQTLDGKAQKLSFAQNDEAGTSTYTSYKYWVHPENLLEVKTIILRRLPVLVYNPQTSKIAEGHEPDPTVTSIYFDNPKFSLYSKKVQHEPDAPSLRLRWYGQLSDNPDVLFEKKIIKEGDVSEEHRFPIKNKYIKPFIKDEYHMEKSISRLADRAGSDSTKVEQFKTSVADIQSFIKENQLQPLVRANYTRTAFEIPGDDRIRISLDTNLAFIREDAIDSGRPCRDPEDWHRSDIDNAGMTYPFSPIRKGEINRFPFALLEIKIRGRKKYEWIDDLMSSHLVQEAPKFSKFVHGVAELFEDYVNSFPFWLSLVETDIRRDPHEAFEEEQEKKAKNANDEFVIGSLFGAGTSGKRGSFAGVKGSSFKKATPSPIGSPAPKSSFPGGTTPRATADMTRVSNDKNKSGKEEIIDEMDSDEDDDNTKPDANVTTLDGLRNLFPAFSTSRYARAHRGGADAKLPQGISRPEYWIKDQGPIRVEAKVWLANQRTFVKWQHVTVLLASLGLGLYNAAGVNNDIARGLAVAYTMVAVFAGIWGWSMYMYRSRLIRTRSGVDFDNIVGPTIICGGLLIALLLNFVFKYRAAMAQREGDKPSNDTAILTTMLYGGLEL</sequence>
<feature type="transmembrane region" description="Helical" evidence="7">
    <location>
        <begin position="757"/>
        <end position="777"/>
    </location>
</feature>
<dbReference type="OrthoDB" id="6493944at2759"/>
<proteinExistence type="predicted"/>
<evidence type="ECO:0000256" key="3">
    <source>
        <dbReference type="ARBA" id="ARBA00022692"/>
    </source>
</evidence>
<feature type="compositionally biased region" description="Basic and acidic residues" evidence="6">
    <location>
        <begin position="81"/>
        <end position="90"/>
    </location>
</feature>
<dbReference type="InterPro" id="IPR042267">
    <property type="entry name" value="VTC_sf"/>
</dbReference>
<keyword evidence="10" id="KW-1185">Reference proteome</keyword>
<dbReference type="Proteomes" id="UP000800235">
    <property type="component" value="Unassembled WGS sequence"/>
</dbReference>
<organism evidence="9 10">
    <name type="scientific">Tothia fuscella</name>
    <dbReference type="NCBI Taxonomy" id="1048955"/>
    <lineage>
        <taxon>Eukaryota</taxon>
        <taxon>Fungi</taxon>
        <taxon>Dikarya</taxon>
        <taxon>Ascomycota</taxon>
        <taxon>Pezizomycotina</taxon>
        <taxon>Dothideomycetes</taxon>
        <taxon>Pleosporomycetidae</taxon>
        <taxon>Venturiales</taxon>
        <taxon>Cylindrosympodiaceae</taxon>
        <taxon>Tothia</taxon>
    </lineage>
</organism>
<feature type="compositionally biased region" description="Basic and acidic residues" evidence="6">
    <location>
        <begin position="99"/>
        <end position="115"/>
    </location>
</feature>
<keyword evidence="3 7" id="KW-0812">Transmembrane</keyword>
<dbReference type="GO" id="GO:0006799">
    <property type="term" value="P:polyphosphate biosynthetic process"/>
    <property type="evidence" value="ECO:0007669"/>
    <property type="project" value="UniProtKB-ARBA"/>
</dbReference>
<reference evidence="9" key="1">
    <citation type="journal article" date="2020" name="Stud. Mycol.">
        <title>101 Dothideomycetes genomes: a test case for predicting lifestyles and emergence of pathogens.</title>
        <authorList>
            <person name="Haridas S."/>
            <person name="Albert R."/>
            <person name="Binder M."/>
            <person name="Bloem J."/>
            <person name="Labutti K."/>
            <person name="Salamov A."/>
            <person name="Andreopoulos B."/>
            <person name="Baker S."/>
            <person name="Barry K."/>
            <person name="Bills G."/>
            <person name="Bluhm B."/>
            <person name="Cannon C."/>
            <person name="Castanera R."/>
            <person name="Culley D."/>
            <person name="Daum C."/>
            <person name="Ezra D."/>
            <person name="Gonzalez J."/>
            <person name="Henrissat B."/>
            <person name="Kuo A."/>
            <person name="Liang C."/>
            <person name="Lipzen A."/>
            <person name="Lutzoni F."/>
            <person name="Magnuson J."/>
            <person name="Mondo S."/>
            <person name="Nolan M."/>
            <person name="Ohm R."/>
            <person name="Pangilinan J."/>
            <person name="Park H.-J."/>
            <person name="Ramirez L."/>
            <person name="Alfaro M."/>
            <person name="Sun H."/>
            <person name="Tritt A."/>
            <person name="Yoshinaga Y."/>
            <person name="Zwiers L.-H."/>
            <person name="Turgeon B."/>
            <person name="Goodwin S."/>
            <person name="Spatafora J."/>
            <person name="Crous P."/>
            <person name="Grigoriev I."/>
        </authorList>
    </citation>
    <scope>NUCLEOTIDE SEQUENCE</scope>
    <source>
        <strain evidence="9">CBS 130266</strain>
    </source>
</reference>
<evidence type="ECO:0000256" key="4">
    <source>
        <dbReference type="ARBA" id="ARBA00022989"/>
    </source>
</evidence>
<feature type="transmembrane region" description="Helical" evidence="7">
    <location>
        <begin position="717"/>
        <end position="737"/>
    </location>
</feature>
<evidence type="ECO:0000259" key="8">
    <source>
        <dbReference type="PROSITE" id="PS51382"/>
    </source>
</evidence>
<evidence type="ECO:0000256" key="5">
    <source>
        <dbReference type="ARBA" id="ARBA00023136"/>
    </source>
</evidence>
<dbReference type="InterPro" id="IPR003807">
    <property type="entry name" value="DUF202"/>
</dbReference>
<feature type="region of interest" description="Disordered" evidence="6">
    <location>
        <begin position="563"/>
        <end position="628"/>
    </location>
</feature>
<dbReference type="InterPro" id="IPR004331">
    <property type="entry name" value="SPX_dom"/>
</dbReference>
<dbReference type="GO" id="GO:0033254">
    <property type="term" value="C:vacuolar transporter chaperone complex"/>
    <property type="evidence" value="ECO:0007669"/>
    <property type="project" value="TreeGrafter"/>
</dbReference>
<comment type="caution">
    <text evidence="9">The sequence shown here is derived from an EMBL/GenBank/DDBJ whole genome shotgun (WGS) entry which is preliminary data.</text>
</comment>
<feature type="region of interest" description="Disordered" evidence="6">
    <location>
        <begin position="81"/>
        <end position="115"/>
    </location>
</feature>
<evidence type="ECO:0000256" key="7">
    <source>
        <dbReference type="SAM" id="Phobius"/>
    </source>
</evidence>
<dbReference type="EMBL" id="MU007027">
    <property type="protein sequence ID" value="KAF2432166.1"/>
    <property type="molecule type" value="Genomic_DNA"/>
</dbReference>
<accession>A0A9P4NUW6</accession>
<dbReference type="Pfam" id="PF02656">
    <property type="entry name" value="DUF202"/>
    <property type="match status" value="1"/>
</dbReference>
<feature type="compositionally biased region" description="Low complexity" evidence="6">
    <location>
        <begin position="33"/>
        <end position="42"/>
    </location>
</feature>
<feature type="compositionally biased region" description="Acidic residues" evidence="6">
    <location>
        <begin position="609"/>
        <end position="620"/>
    </location>
</feature>
<feature type="domain" description="SPX" evidence="8">
    <location>
        <begin position="1"/>
        <end position="172"/>
    </location>
</feature>
<comment type="subcellular location">
    <subcellularLocation>
        <location evidence="1">Vacuole membrane</location>
        <topology evidence="1">Multi-pass membrane protein</topology>
    </subcellularLocation>
</comment>
<dbReference type="PROSITE" id="PS51382">
    <property type="entry name" value="SPX"/>
    <property type="match status" value="1"/>
</dbReference>
<dbReference type="FunFam" id="3.20.100.30:FF:000002">
    <property type="entry name" value="Vacuolar transporter chaperone"/>
    <property type="match status" value="1"/>
</dbReference>
<evidence type="ECO:0000256" key="2">
    <source>
        <dbReference type="ARBA" id="ARBA00022554"/>
    </source>
</evidence>
<feature type="compositionally biased region" description="Acidic residues" evidence="6">
    <location>
        <begin position="43"/>
        <end position="53"/>
    </location>
</feature>
<protein>
    <submittedName>
        <fullName evidence="9">SPX-domain-containing protein</fullName>
    </submittedName>
</protein>
<feature type="transmembrane region" description="Helical" evidence="7">
    <location>
        <begin position="692"/>
        <end position="710"/>
    </location>
</feature>
<feature type="compositionally biased region" description="Basic and acidic residues" evidence="6">
    <location>
        <begin position="598"/>
        <end position="608"/>
    </location>
</feature>
<evidence type="ECO:0000313" key="9">
    <source>
        <dbReference type="EMBL" id="KAF2432166.1"/>
    </source>
</evidence>
<dbReference type="GO" id="GO:0000329">
    <property type="term" value="C:fungal-type vacuole membrane"/>
    <property type="evidence" value="ECO:0007669"/>
    <property type="project" value="TreeGrafter"/>
</dbReference>
<dbReference type="InterPro" id="IPR018966">
    <property type="entry name" value="VTC_domain"/>
</dbReference>
<dbReference type="Gene3D" id="3.20.100.30">
    <property type="entry name" value="VTC, catalytic tunnel domain"/>
    <property type="match status" value="1"/>
</dbReference>
<dbReference type="Pfam" id="PF09359">
    <property type="entry name" value="VTC"/>
    <property type="match status" value="1"/>
</dbReference>
<dbReference type="PANTHER" id="PTHR46140:SF2">
    <property type="entry name" value="VACUOLAR TRANSPORTER CHAPERONE 3 COMPLEX SUBUNIT 3-RELATED"/>
    <property type="match status" value="1"/>
</dbReference>
<keyword evidence="2" id="KW-0926">Vacuole</keyword>